<dbReference type="Proteomes" id="UP000724584">
    <property type="component" value="Unassembled WGS sequence"/>
</dbReference>
<reference evidence="1 2" key="1">
    <citation type="journal article" date="2021" name="Nat. Commun.">
        <title>Genetic determinants of endophytism in the Arabidopsis root mycobiome.</title>
        <authorList>
            <person name="Mesny F."/>
            <person name="Miyauchi S."/>
            <person name="Thiergart T."/>
            <person name="Pickel B."/>
            <person name="Atanasova L."/>
            <person name="Karlsson M."/>
            <person name="Huettel B."/>
            <person name="Barry K.W."/>
            <person name="Haridas S."/>
            <person name="Chen C."/>
            <person name="Bauer D."/>
            <person name="Andreopoulos W."/>
            <person name="Pangilinan J."/>
            <person name="LaButti K."/>
            <person name="Riley R."/>
            <person name="Lipzen A."/>
            <person name="Clum A."/>
            <person name="Drula E."/>
            <person name="Henrissat B."/>
            <person name="Kohler A."/>
            <person name="Grigoriev I.V."/>
            <person name="Martin F.M."/>
            <person name="Hacquard S."/>
        </authorList>
    </citation>
    <scope>NUCLEOTIDE SEQUENCE [LARGE SCALE GENOMIC DNA]</scope>
    <source>
        <strain evidence="1 2">MPI-SDFR-AT-0079</strain>
    </source>
</reference>
<dbReference type="EMBL" id="JAGIZQ010000003">
    <property type="protein sequence ID" value="KAH6636169.1"/>
    <property type="molecule type" value="Genomic_DNA"/>
</dbReference>
<evidence type="ECO:0000313" key="2">
    <source>
        <dbReference type="Proteomes" id="UP000724584"/>
    </source>
</evidence>
<comment type="caution">
    <text evidence="1">The sequence shown here is derived from an EMBL/GenBank/DDBJ whole genome shotgun (WGS) entry which is preliminary data.</text>
</comment>
<organism evidence="1 2">
    <name type="scientific">Chaetomium tenue</name>
    <dbReference type="NCBI Taxonomy" id="1854479"/>
    <lineage>
        <taxon>Eukaryota</taxon>
        <taxon>Fungi</taxon>
        <taxon>Dikarya</taxon>
        <taxon>Ascomycota</taxon>
        <taxon>Pezizomycotina</taxon>
        <taxon>Sordariomycetes</taxon>
        <taxon>Sordariomycetidae</taxon>
        <taxon>Sordariales</taxon>
        <taxon>Chaetomiaceae</taxon>
        <taxon>Chaetomium</taxon>
    </lineage>
</organism>
<gene>
    <name evidence="1" type="ORF">F5144DRAFT_600936</name>
</gene>
<proteinExistence type="predicted"/>
<sequence length="276" mass="32312">MSPTFTVFSALPLELRQLIWHLALPDDEPEVFVIQAAHIDQKAQNAPPEPKTVDTAFPVLMHTCHESRAYVRNHSGIRFRFSIEADCEVPFRPFRPELDTVFWDENRVFHLWGPFYTAAHHRWLWQVRHLAIPSANTYVGQHMTECVFAYCPAVQSLSVVFADSTDYNRLQTTFDEPGRRRKLRNIQLDHAKRMKFVFDPWHADLHHQITLYDFLVLFCDELNHHGGNMDDAHEDCVGWGIQGDSSERRLCLAQTFVQWRRGEWAEVCAQKRLAER</sequence>
<accession>A0ACB7PAF4</accession>
<protein>
    <submittedName>
        <fullName evidence="1">Uncharacterized protein</fullName>
    </submittedName>
</protein>
<evidence type="ECO:0000313" key="1">
    <source>
        <dbReference type="EMBL" id="KAH6636169.1"/>
    </source>
</evidence>
<keyword evidence="2" id="KW-1185">Reference proteome</keyword>
<name>A0ACB7PAF4_9PEZI</name>